<dbReference type="InterPro" id="IPR002387">
    <property type="entry name" value="Plastocyanin"/>
</dbReference>
<dbReference type="Gene3D" id="2.60.40.420">
    <property type="entry name" value="Cupredoxins - blue copper proteins"/>
    <property type="match status" value="1"/>
</dbReference>
<dbReference type="GO" id="GO:0046872">
    <property type="term" value="F:metal ion binding"/>
    <property type="evidence" value="ECO:0007669"/>
    <property type="project" value="UniProtKB-KW"/>
</dbReference>
<evidence type="ECO:0000259" key="4">
    <source>
        <dbReference type="Pfam" id="PF00127"/>
    </source>
</evidence>
<name>A0ABC8U8D7_9AQUA</name>
<dbReference type="PRINTS" id="PR00157">
    <property type="entry name" value="PLASTOCYANIN"/>
</dbReference>
<comment type="cofactor">
    <cofactor evidence="3">
        <name>Cu(2+)</name>
        <dbReference type="ChEBI" id="CHEBI:29036"/>
    </cofactor>
    <text evidence="3">The crystal structure with reduced Cu(1+) has also been determined.</text>
</comment>
<reference evidence="5 6" key="1">
    <citation type="submission" date="2024-02" db="EMBL/GenBank/DDBJ databases">
        <authorList>
            <person name="Vignale AGUSTIN F."/>
            <person name="Sosa J E."/>
            <person name="Modenutti C."/>
        </authorList>
    </citation>
    <scope>NUCLEOTIDE SEQUENCE [LARGE SCALE GENOMIC DNA]</scope>
</reference>
<dbReference type="SUPFAM" id="SSF49503">
    <property type="entry name" value="Cupredoxins"/>
    <property type="match status" value="1"/>
</dbReference>
<dbReference type="Proteomes" id="UP001642360">
    <property type="component" value="Unassembled WGS sequence"/>
</dbReference>
<dbReference type="Pfam" id="PF00127">
    <property type="entry name" value="Copper-bind"/>
    <property type="match status" value="1"/>
</dbReference>
<proteinExistence type="predicted"/>
<evidence type="ECO:0000256" key="1">
    <source>
        <dbReference type="ARBA" id="ARBA00022723"/>
    </source>
</evidence>
<evidence type="ECO:0000256" key="3">
    <source>
        <dbReference type="PIRSR" id="PIRSR602387-1"/>
    </source>
</evidence>
<dbReference type="InterPro" id="IPR008972">
    <property type="entry name" value="Cupredoxin"/>
</dbReference>
<evidence type="ECO:0000313" key="6">
    <source>
        <dbReference type="Proteomes" id="UP001642360"/>
    </source>
</evidence>
<dbReference type="EMBL" id="CAUOFW020007205">
    <property type="protein sequence ID" value="CAK9178007.1"/>
    <property type="molecule type" value="Genomic_DNA"/>
</dbReference>
<protein>
    <recommendedName>
        <fullName evidence="4">Blue (type 1) copper domain-containing protein</fullName>
    </recommendedName>
</protein>
<feature type="domain" description="Blue (type 1) copper" evidence="4">
    <location>
        <begin position="28"/>
        <end position="88"/>
    </location>
</feature>
<gene>
    <name evidence="5" type="ORF">ILEXP_LOCUS47925</name>
</gene>
<evidence type="ECO:0000256" key="2">
    <source>
        <dbReference type="ARBA" id="ARBA00023008"/>
    </source>
</evidence>
<comment type="caution">
    <text evidence="5">The sequence shown here is derived from an EMBL/GenBank/DDBJ whole genome shotgun (WGS) entry which is preliminary data.</text>
</comment>
<dbReference type="AlphaFoldDB" id="A0ABC8U8D7"/>
<keyword evidence="1 3" id="KW-0479">Metal-binding</keyword>
<feature type="binding site" evidence="3">
    <location>
        <position position="58"/>
    </location>
    <ligand>
        <name>Cu cation</name>
        <dbReference type="ChEBI" id="CHEBI:23378"/>
    </ligand>
</feature>
<sequence>MPVRSLQELVPHTAKVAASLVPWLGMKASLKELAYVPGSFSVASGVKIVFKNNTGFPHNIIFDKDEALAGIDVLKISMNDEDLLNAAGVWRDLHPGAGIVGKVTVTTFSV</sequence>
<keyword evidence="6" id="KW-1185">Reference proteome</keyword>
<keyword evidence="2 3" id="KW-0186">Copper</keyword>
<evidence type="ECO:0000313" key="5">
    <source>
        <dbReference type="EMBL" id="CAK9178007.1"/>
    </source>
</evidence>
<accession>A0ABC8U8D7</accession>
<dbReference type="InterPro" id="IPR000923">
    <property type="entry name" value="BlueCu_1"/>
</dbReference>
<organism evidence="5 6">
    <name type="scientific">Ilex paraguariensis</name>
    <name type="common">yerba mate</name>
    <dbReference type="NCBI Taxonomy" id="185542"/>
    <lineage>
        <taxon>Eukaryota</taxon>
        <taxon>Viridiplantae</taxon>
        <taxon>Streptophyta</taxon>
        <taxon>Embryophyta</taxon>
        <taxon>Tracheophyta</taxon>
        <taxon>Spermatophyta</taxon>
        <taxon>Magnoliopsida</taxon>
        <taxon>eudicotyledons</taxon>
        <taxon>Gunneridae</taxon>
        <taxon>Pentapetalae</taxon>
        <taxon>asterids</taxon>
        <taxon>campanulids</taxon>
        <taxon>Aquifoliales</taxon>
        <taxon>Aquifoliaceae</taxon>
        <taxon>Ilex</taxon>
    </lineage>
</organism>